<dbReference type="InterPro" id="IPR000863">
    <property type="entry name" value="Sulfotransferase_dom"/>
</dbReference>
<comment type="similarity">
    <text evidence="1">Belongs to the sulfotransferase 1 family.</text>
</comment>
<dbReference type="SUPFAM" id="SSF52540">
    <property type="entry name" value="P-loop containing nucleoside triphosphate hydrolases"/>
    <property type="match status" value="1"/>
</dbReference>
<name>A0A0C4W5S3_PLETR</name>
<evidence type="ECO:0000313" key="4">
    <source>
        <dbReference type="EMBL" id="AJD25308.1"/>
    </source>
</evidence>
<organism evidence="4">
    <name type="scientific">Plectreurys tristis</name>
    <name type="common">Spider</name>
    <name type="synonym">Plectreurys bispinosus</name>
    <dbReference type="NCBI Taxonomy" id="33319"/>
    <lineage>
        <taxon>Eukaryota</taxon>
        <taxon>Metazoa</taxon>
        <taxon>Ecdysozoa</taxon>
        <taxon>Arthropoda</taxon>
        <taxon>Chelicerata</taxon>
        <taxon>Arachnida</taxon>
        <taxon>Araneae</taxon>
        <taxon>Araneomorphae</taxon>
        <taxon>Haplogynae</taxon>
        <taxon>Pholcoidea</taxon>
        <taxon>Plectreuridae</taxon>
        <taxon>Plectreurys</taxon>
    </lineage>
</organism>
<reference evidence="4" key="1">
    <citation type="journal article" date="2014" name="J. Venom Res.">
        <title>Plectreurys tristis venome: A proteomic and transcriptomic analysis.</title>
        <authorList>
            <person name="Zobel-Thropp P.A."/>
            <person name="Thomas E.Z."/>
            <person name="David C.L."/>
            <person name="Breci L.A."/>
            <person name="Binford G.J."/>
        </authorList>
    </citation>
    <scope>NUCLEOTIDE SEQUENCE</scope>
    <source>
        <tissue evidence="4">Venom gland</tissue>
    </source>
</reference>
<accession>A0A0C4W5S3</accession>
<dbReference type="GO" id="GO:0008146">
    <property type="term" value="F:sulfotransferase activity"/>
    <property type="evidence" value="ECO:0007669"/>
    <property type="project" value="InterPro"/>
</dbReference>
<evidence type="ECO:0000256" key="1">
    <source>
        <dbReference type="ARBA" id="ARBA00005771"/>
    </source>
</evidence>
<dbReference type="Gene3D" id="3.40.50.300">
    <property type="entry name" value="P-loop containing nucleotide triphosphate hydrolases"/>
    <property type="match status" value="1"/>
</dbReference>
<dbReference type="PANTHER" id="PTHR11783">
    <property type="entry name" value="SULFOTRANSFERASE SULT"/>
    <property type="match status" value="1"/>
</dbReference>
<dbReference type="Pfam" id="PF00685">
    <property type="entry name" value="Sulfotransfer_1"/>
    <property type="match status" value="1"/>
</dbReference>
<feature type="domain" description="Sulfotransferase" evidence="3">
    <location>
        <begin position="110"/>
        <end position="195"/>
    </location>
</feature>
<dbReference type="AlphaFoldDB" id="A0A0C4W5S3"/>
<evidence type="ECO:0000259" key="3">
    <source>
        <dbReference type="Pfam" id="PF00685"/>
    </source>
</evidence>
<protein>
    <submittedName>
        <fullName evidence="4">Clone 1160 transcribed RNA sequence</fullName>
    </submittedName>
</protein>
<keyword evidence="2" id="KW-0808">Transferase</keyword>
<dbReference type="EMBL" id="KJ124675">
    <property type="protein sequence ID" value="AJD25308.1"/>
    <property type="molecule type" value="Transcribed_RNA"/>
</dbReference>
<evidence type="ECO:0000256" key="2">
    <source>
        <dbReference type="ARBA" id="ARBA00022679"/>
    </source>
</evidence>
<sequence>MLYVFRYALPRSTSAACFRLYGSNAFNHDNLKRINLSKKLITTALFGGTLLVALWCKKRKVSEAFREATLINKNDLYKSSLVMYDYRGFVLPKFVLKSLDSLEKFECREDDIFVVTFPKTGTTWLQEIVYCIMNDLDFSSAAVKSIEDRFPYLEFVFPGLATINKMPSPRFIKTHLPYSLLPADVHQKKPKFLMVQCGNITWTCGCTKMTQMF</sequence>
<proteinExistence type="inferred from homology"/>
<dbReference type="InterPro" id="IPR027417">
    <property type="entry name" value="P-loop_NTPase"/>
</dbReference>